<evidence type="ECO:0000313" key="2">
    <source>
        <dbReference type="Proteomes" id="UP000694392"/>
    </source>
</evidence>
<evidence type="ECO:0000313" key="1">
    <source>
        <dbReference type="Ensembl" id="ENSSPUP00000000232.1"/>
    </source>
</evidence>
<name>A0A8D0G520_SPHPU</name>
<organism evidence="1 2">
    <name type="scientific">Sphenodon punctatus</name>
    <name type="common">Tuatara</name>
    <name type="synonym">Hatteria punctata</name>
    <dbReference type="NCBI Taxonomy" id="8508"/>
    <lineage>
        <taxon>Eukaryota</taxon>
        <taxon>Metazoa</taxon>
        <taxon>Chordata</taxon>
        <taxon>Craniata</taxon>
        <taxon>Vertebrata</taxon>
        <taxon>Euteleostomi</taxon>
        <taxon>Lepidosauria</taxon>
        <taxon>Sphenodontia</taxon>
        <taxon>Sphenodontidae</taxon>
        <taxon>Sphenodon</taxon>
    </lineage>
</organism>
<accession>A0A8D0G520</accession>
<dbReference type="PANTHER" id="PTHR45943:SF1">
    <property type="entry name" value="E3 UBIQUITIN-PROTEIN LIGASE MYCBP2"/>
    <property type="match status" value="1"/>
</dbReference>
<dbReference type="PANTHER" id="PTHR45943">
    <property type="entry name" value="E3 UBIQUITIN-PROTEIN LIGASE MYCBP2"/>
    <property type="match status" value="1"/>
</dbReference>
<proteinExistence type="predicted"/>
<dbReference type="GO" id="GO:0005634">
    <property type="term" value="C:nucleus"/>
    <property type="evidence" value="ECO:0007669"/>
    <property type="project" value="TreeGrafter"/>
</dbReference>
<dbReference type="GO" id="GO:0008582">
    <property type="term" value="P:regulation of synaptic assembly at neuromuscular junction"/>
    <property type="evidence" value="ECO:0007669"/>
    <property type="project" value="TreeGrafter"/>
</dbReference>
<reference evidence="1" key="2">
    <citation type="submission" date="2025-09" db="UniProtKB">
        <authorList>
            <consortium name="Ensembl"/>
        </authorList>
    </citation>
    <scope>IDENTIFICATION</scope>
</reference>
<dbReference type="GO" id="GO:0007411">
    <property type="term" value="P:axon guidance"/>
    <property type="evidence" value="ECO:0007669"/>
    <property type="project" value="TreeGrafter"/>
</dbReference>
<dbReference type="AlphaFoldDB" id="A0A8D0G520"/>
<sequence length="62" mass="6661">MLPGNEALFSLETASDYVKDEKACFYGFKCFAIGYEFSPSPDEGIIQLEKEMANLGGACAAA</sequence>
<keyword evidence="2" id="KW-1185">Reference proteome</keyword>
<protein>
    <submittedName>
        <fullName evidence="1">Uncharacterized protein</fullName>
    </submittedName>
</protein>
<reference evidence="1" key="1">
    <citation type="submission" date="2025-08" db="UniProtKB">
        <authorList>
            <consortium name="Ensembl"/>
        </authorList>
    </citation>
    <scope>IDENTIFICATION</scope>
</reference>
<dbReference type="GO" id="GO:0005886">
    <property type="term" value="C:plasma membrane"/>
    <property type="evidence" value="ECO:0007669"/>
    <property type="project" value="TreeGrafter"/>
</dbReference>
<dbReference type="GO" id="GO:0061630">
    <property type="term" value="F:ubiquitin protein ligase activity"/>
    <property type="evidence" value="ECO:0007669"/>
    <property type="project" value="TreeGrafter"/>
</dbReference>
<dbReference type="Proteomes" id="UP000694392">
    <property type="component" value="Unplaced"/>
</dbReference>
<dbReference type="Ensembl" id="ENSSPUT00000000253.1">
    <property type="protein sequence ID" value="ENSSPUP00000000232.1"/>
    <property type="gene ID" value="ENSSPUG00000000254.1"/>
</dbReference>
<dbReference type="GeneTree" id="ENSGT00940000155756"/>